<name>A0A1J1I9R9_9DIPT</name>
<protein>
    <submittedName>
        <fullName evidence="1">CLUMA_CG009167, isoform A</fullName>
    </submittedName>
</protein>
<dbReference type="Proteomes" id="UP000183832">
    <property type="component" value="Unassembled WGS sequence"/>
</dbReference>
<dbReference type="EMBL" id="CVRI01000042">
    <property type="protein sequence ID" value="CRK95710.1"/>
    <property type="molecule type" value="Genomic_DNA"/>
</dbReference>
<evidence type="ECO:0000313" key="1">
    <source>
        <dbReference type="EMBL" id="CRK95710.1"/>
    </source>
</evidence>
<organism evidence="1 2">
    <name type="scientific">Clunio marinus</name>
    <dbReference type="NCBI Taxonomy" id="568069"/>
    <lineage>
        <taxon>Eukaryota</taxon>
        <taxon>Metazoa</taxon>
        <taxon>Ecdysozoa</taxon>
        <taxon>Arthropoda</taxon>
        <taxon>Hexapoda</taxon>
        <taxon>Insecta</taxon>
        <taxon>Pterygota</taxon>
        <taxon>Neoptera</taxon>
        <taxon>Endopterygota</taxon>
        <taxon>Diptera</taxon>
        <taxon>Nematocera</taxon>
        <taxon>Chironomoidea</taxon>
        <taxon>Chironomidae</taxon>
        <taxon>Clunio</taxon>
    </lineage>
</organism>
<sequence length="111" mass="13170">MKSVWNGKIDFCVNDQKLFFTHFIMPLSRDIKRIFINHISECIINNKSTIRIFNLLNEDIKLKTFTIHKYPLLHAKQFASWKTMSVYAFKLLCNSVGISGYRLRLWRVNVS</sequence>
<dbReference type="AlphaFoldDB" id="A0A1J1I9R9"/>
<proteinExistence type="predicted"/>
<reference evidence="1 2" key="1">
    <citation type="submission" date="2015-04" db="EMBL/GenBank/DDBJ databases">
        <authorList>
            <person name="Syromyatnikov M.Y."/>
            <person name="Popov V.N."/>
        </authorList>
    </citation>
    <scope>NUCLEOTIDE SEQUENCE [LARGE SCALE GENOMIC DNA]</scope>
</reference>
<keyword evidence="2" id="KW-1185">Reference proteome</keyword>
<gene>
    <name evidence="1" type="ORF">CLUMA_CG009167</name>
</gene>
<evidence type="ECO:0000313" key="2">
    <source>
        <dbReference type="Proteomes" id="UP000183832"/>
    </source>
</evidence>
<accession>A0A1J1I9R9</accession>